<sequence length="65" mass="7263">MKKIHIYHITLTNGELLKDIKIKGSLERKLSGVGVNFISAEDADGKTVTLSKFHIIKAELVKIEE</sequence>
<protein>
    <recommendedName>
        <fullName evidence="3">Phage protein</fullName>
    </recommendedName>
</protein>
<proteinExistence type="predicted"/>
<reference evidence="1 2" key="1">
    <citation type="submission" date="2021-03" db="EMBL/GenBank/DDBJ databases">
        <title>Genomic Encyclopedia of Type Strains, Phase IV (KMG-IV): sequencing the most valuable type-strain genomes for metagenomic binning, comparative biology and taxonomic classification.</title>
        <authorList>
            <person name="Goeker M."/>
        </authorList>
    </citation>
    <scope>NUCLEOTIDE SEQUENCE [LARGE SCALE GENOMIC DNA]</scope>
    <source>
        <strain evidence="1 2">DSM 25790</strain>
    </source>
</reference>
<keyword evidence="2" id="KW-1185">Reference proteome</keyword>
<dbReference type="Proteomes" id="UP001519294">
    <property type="component" value="Unassembled WGS sequence"/>
</dbReference>
<evidence type="ECO:0008006" key="3">
    <source>
        <dbReference type="Google" id="ProtNLM"/>
    </source>
</evidence>
<gene>
    <name evidence="1" type="ORF">J2Z81_001585</name>
</gene>
<evidence type="ECO:0000313" key="1">
    <source>
        <dbReference type="EMBL" id="MBP2257631.1"/>
    </source>
</evidence>
<name>A0ABS4S814_9BACI</name>
<comment type="caution">
    <text evidence="1">The sequence shown here is derived from an EMBL/GenBank/DDBJ whole genome shotgun (WGS) entry which is preliminary data.</text>
</comment>
<dbReference type="EMBL" id="JAGIKX010000011">
    <property type="protein sequence ID" value="MBP2257631.1"/>
    <property type="molecule type" value="Genomic_DNA"/>
</dbReference>
<accession>A0ABS4S814</accession>
<evidence type="ECO:0000313" key="2">
    <source>
        <dbReference type="Proteomes" id="UP001519294"/>
    </source>
</evidence>
<organism evidence="1 2">
    <name type="scientific">Virgibacillus alimentarius</name>
    <dbReference type="NCBI Taxonomy" id="698769"/>
    <lineage>
        <taxon>Bacteria</taxon>
        <taxon>Bacillati</taxon>
        <taxon>Bacillota</taxon>
        <taxon>Bacilli</taxon>
        <taxon>Bacillales</taxon>
        <taxon>Bacillaceae</taxon>
        <taxon>Virgibacillus</taxon>
    </lineage>
</organism>
<dbReference type="RefSeq" id="WP_029270898.1">
    <property type="nucleotide sequence ID" value="NZ_JAGIKX010000011.1"/>
</dbReference>